<dbReference type="PROSITE" id="PS50005">
    <property type="entry name" value="TPR"/>
    <property type="match status" value="1"/>
</dbReference>
<dbReference type="KEGG" id="sat:SYN_00859"/>
<dbReference type="eggNOG" id="COG0457">
    <property type="taxonomic scope" value="Bacteria"/>
</dbReference>
<evidence type="ECO:0000313" key="3">
    <source>
        <dbReference type="Proteomes" id="UP000001933"/>
    </source>
</evidence>
<name>Q2LWB7_SYNAS</name>
<protein>
    <submittedName>
        <fullName evidence="2">Hypothetical cytosolic protein</fullName>
    </submittedName>
</protein>
<reference evidence="2 3" key="1">
    <citation type="journal article" date="2007" name="Proc. Natl. Acad. Sci. U.S.A.">
        <title>The genome of Syntrophus aciditrophicus: life at the thermodynamic limit of microbial growth.</title>
        <authorList>
            <person name="McInerney M.J."/>
            <person name="Rohlin L."/>
            <person name="Mouttaki H."/>
            <person name="Kim U."/>
            <person name="Krupp R.S."/>
            <person name="Rios-Hernandez L."/>
            <person name="Sieber J."/>
            <person name="Struchtemeyer C.G."/>
            <person name="Bhattacharyya A."/>
            <person name="Campbell J.W."/>
            <person name="Gunsalus R.P."/>
        </authorList>
    </citation>
    <scope>NUCLEOTIDE SEQUENCE [LARGE SCALE GENOMIC DNA]</scope>
    <source>
        <strain evidence="2 3">SB</strain>
    </source>
</reference>
<gene>
    <name evidence="2" type="ORF">SYN_00859</name>
</gene>
<evidence type="ECO:0000313" key="2">
    <source>
        <dbReference type="EMBL" id="ABC78377.1"/>
    </source>
</evidence>
<dbReference type="SUPFAM" id="SSF48452">
    <property type="entry name" value="TPR-like"/>
    <property type="match status" value="1"/>
</dbReference>
<sequence length="803" mass="91711">MHNPINHEDLGFFALKQGHFPEAVNIFRRALDEKKTARAYFGFGIAHDRLEDFPTARWAYYKALDIDPQSVEIQQHIDEVDRRIAALAGSSHPKRREVRFRALKDTFEVLTGRTWKPLFVKAINLGLAPPGSYPGEYAIRKGTYRAWFEQMQALGFNAVRIYTLHPPAFYEALYEFNEKRGKLFLLQGIWAELPDNGDFGHDLYLRYIRQQITEAVDGVFGSGSLPERPGYPHGTYTCDVSPCTLGFIVGREWESCPVAAFNSKEGRRLNDSDGSFIQVSAGTPFENWIGRIGDFLLGYESSRYGTVHPLSTICWPTLDPLVHPSESRYEDDLHRQGQRIRTEGCNENEDVESLDPAKFKVKQGAGFFATYHAYPYYPDFMNNDYLDDETPYLSYLSNLRRRHGRQPVIIGEFGVPSSREVSHWHVKGWHHGGHNEVRQGEINGEMMLAIHRAGLAGGAVFSWFDEWFKKNWLFMAYELPPDRNALWFNFQDAEQNYGLIAAYPGYPGRMVSLSGNREEWQNATPLSRKEGPPLFLFDDGGDDARTLARLAAQHDEGFFYLRLETRGKIDFSKAHYVIGLDTCDPSAGEFVLPFNLNVTSPLGLKFIIHLCGAERSRILVCPAYDKYLNAARREIHPGRSFEGAWIVMQNRPNVRRTSKDGRRFYPSRVVPMSNLRQGSLDPNHRQYDSLADFFVSETAIELRIPWGLIQFTDPSSKTVLWKKGAEETRKTDGIRAIACSFKPESQSMAAVPTGRNLNAADMLPLSGSPSQTYTWKEWDTPLYHFYTKRSAGIYQRYLEKLPS</sequence>
<dbReference type="InterPro" id="IPR011990">
    <property type="entry name" value="TPR-like_helical_dom_sf"/>
</dbReference>
<keyword evidence="1" id="KW-0802">TPR repeat</keyword>
<dbReference type="Gene3D" id="1.25.40.10">
    <property type="entry name" value="Tetratricopeptide repeat domain"/>
    <property type="match status" value="1"/>
</dbReference>
<organism evidence="2 3">
    <name type="scientific">Syntrophus aciditrophicus (strain SB)</name>
    <dbReference type="NCBI Taxonomy" id="56780"/>
    <lineage>
        <taxon>Bacteria</taxon>
        <taxon>Pseudomonadati</taxon>
        <taxon>Thermodesulfobacteriota</taxon>
        <taxon>Syntrophia</taxon>
        <taxon>Syntrophales</taxon>
        <taxon>Syntrophaceae</taxon>
        <taxon>Syntrophus</taxon>
    </lineage>
</organism>
<accession>Q2LWB7</accession>
<dbReference type="RefSeq" id="WP_011418397.1">
    <property type="nucleotide sequence ID" value="NC_007759.1"/>
</dbReference>
<dbReference type="InterPro" id="IPR019734">
    <property type="entry name" value="TPR_rpt"/>
</dbReference>
<dbReference type="SUPFAM" id="SSF51445">
    <property type="entry name" value="(Trans)glycosidases"/>
    <property type="match status" value="1"/>
</dbReference>
<dbReference type="Proteomes" id="UP000001933">
    <property type="component" value="Chromosome"/>
</dbReference>
<dbReference type="STRING" id="56780.SYN_00859"/>
<dbReference type="InterPro" id="IPR017853">
    <property type="entry name" value="GH"/>
</dbReference>
<proteinExistence type="predicted"/>
<dbReference type="OrthoDB" id="916275at2"/>
<dbReference type="HOGENOM" id="CLU_022070_0_0_7"/>
<dbReference type="AlphaFoldDB" id="Q2LWB7"/>
<feature type="repeat" description="TPR" evidence="1">
    <location>
        <begin position="37"/>
        <end position="70"/>
    </location>
</feature>
<dbReference type="EMBL" id="CP000252">
    <property type="protein sequence ID" value="ABC78377.1"/>
    <property type="molecule type" value="Genomic_DNA"/>
</dbReference>
<evidence type="ECO:0000256" key="1">
    <source>
        <dbReference type="PROSITE-ProRule" id="PRU00339"/>
    </source>
</evidence>
<dbReference type="InParanoid" id="Q2LWB7"/>
<dbReference type="Gene3D" id="3.20.20.80">
    <property type="entry name" value="Glycosidases"/>
    <property type="match status" value="1"/>
</dbReference>
<keyword evidence="3" id="KW-1185">Reference proteome</keyword>